<evidence type="ECO:0000256" key="2">
    <source>
        <dbReference type="SAM" id="Coils"/>
    </source>
</evidence>
<proteinExistence type="predicted"/>
<evidence type="ECO:0000313" key="3">
    <source>
        <dbReference type="EMBL" id="MBO8441864.1"/>
    </source>
</evidence>
<feature type="repeat" description="TPR" evidence="1">
    <location>
        <begin position="206"/>
        <end position="239"/>
    </location>
</feature>
<keyword evidence="1" id="KW-0802">TPR repeat</keyword>
<dbReference type="Gene3D" id="1.25.40.10">
    <property type="entry name" value="Tetratricopeptide repeat domain"/>
    <property type="match status" value="2"/>
</dbReference>
<dbReference type="AlphaFoldDB" id="A0A9D9EAT6"/>
<dbReference type="Proteomes" id="UP000823614">
    <property type="component" value="Unassembled WGS sequence"/>
</dbReference>
<sequence length="422" mass="49381">MATTYATQMLSALENGKIEESNRLFTLSIQHDSNEVLYALAEELYGLGFNDKTKRIYEKILKSDPNNDQVKVDLANLAIDEDDFNEAITYLDQVSEKSDVYLQSLLVSADLYESEQLYEVSEQKLLKAYKLAPNEDIIVFALAELYYTIANYRKAVSYYLILIKKGIDKFSNVNLLSRIGISYANFGHLEQALGYLEQINEHDQTAEVLFQLGFINYQLKDFSKANHYFNELYKLDNSFSSMYSYWIKSLMQDNDLNRAYQLLQEALSIDEYNDNLYLIATEVTQRLNKLSETEKYFKKGLSIFPDNLNLLFNYSNFLKHNHKYQDVIDLLNHYVEDNQIIDPQIYWDLANAYQNLEELDKANENYQNAEAGLEDNIDFLKDEFYFYRYKGDKNKTIEIGDKYLKLNPNDEEISMILNDNMS</sequence>
<gene>
    <name evidence="3" type="ORF">IAA89_05490</name>
</gene>
<dbReference type="SMART" id="SM00028">
    <property type="entry name" value="TPR"/>
    <property type="match status" value="6"/>
</dbReference>
<reference evidence="3" key="2">
    <citation type="journal article" date="2021" name="PeerJ">
        <title>Extensive microbial diversity within the chicken gut microbiome revealed by metagenomics and culture.</title>
        <authorList>
            <person name="Gilroy R."/>
            <person name="Ravi A."/>
            <person name="Getino M."/>
            <person name="Pursley I."/>
            <person name="Horton D.L."/>
            <person name="Alikhan N.F."/>
            <person name="Baker D."/>
            <person name="Gharbi K."/>
            <person name="Hall N."/>
            <person name="Watson M."/>
            <person name="Adriaenssens E.M."/>
            <person name="Foster-Nyarko E."/>
            <person name="Jarju S."/>
            <person name="Secka A."/>
            <person name="Antonio M."/>
            <person name="Oren A."/>
            <person name="Chaudhuri R.R."/>
            <person name="La Ragione R."/>
            <person name="Hildebrand F."/>
            <person name="Pallen M.J."/>
        </authorList>
    </citation>
    <scope>NUCLEOTIDE SEQUENCE</scope>
    <source>
        <strain evidence="3">C6-149</strain>
    </source>
</reference>
<feature type="coiled-coil region" evidence="2">
    <location>
        <begin position="349"/>
        <end position="383"/>
    </location>
</feature>
<dbReference type="SUPFAM" id="SSF81901">
    <property type="entry name" value="HCP-like"/>
    <property type="match status" value="1"/>
</dbReference>
<evidence type="ECO:0000313" key="4">
    <source>
        <dbReference type="Proteomes" id="UP000823614"/>
    </source>
</evidence>
<organism evidence="3 4">
    <name type="scientific">Candidatus Gallilactobacillus intestinavium</name>
    <dbReference type="NCBI Taxonomy" id="2840838"/>
    <lineage>
        <taxon>Bacteria</taxon>
        <taxon>Bacillati</taxon>
        <taxon>Bacillota</taxon>
        <taxon>Bacilli</taxon>
        <taxon>Lactobacillales</taxon>
        <taxon>Lactobacillaceae</taxon>
        <taxon>Lactobacillaceae incertae sedis</taxon>
        <taxon>Candidatus Gallilactobacillus</taxon>
    </lineage>
</organism>
<comment type="caution">
    <text evidence="3">The sequence shown here is derived from an EMBL/GenBank/DDBJ whole genome shotgun (WGS) entry which is preliminary data.</text>
</comment>
<dbReference type="PROSITE" id="PS50005">
    <property type="entry name" value="TPR"/>
    <property type="match status" value="1"/>
</dbReference>
<protein>
    <submittedName>
        <fullName evidence="3">Tetratricopeptide repeat protein</fullName>
    </submittedName>
</protein>
<dbReference type="EMBL" id="JADIMP010000089">
    <property type="protein sequence ID" value="MBO8441864.1"/>
    <property type="molecule type" value="Genomic_DNA"/>
</dbReference>
<dbReference type="PANTHER" id="PTHR12558:SF13">
    <property type="entry name" value="CELL DIVISION CYCLE PROTEIN 27 HOMOLOG"/>
    <property type="match status" value="1"/>
</dbReference>
<accession>A0A9D9EAT6</accession>
<dbReference type="Pfam" id="PF14559">
    <property type="entry name" value="TPR_19"/>
    <property type="match status" value="1"/>
</dbReference>
<dbReference type="InterPro" id="IPR011990">
    <property type="entry name" value="TPR-like_helical_dom_sf"/>
</dbReference>
<keyword evidence="2" id="KW-0175">Coiled coil</keyword>
<dbReference type="PANTHER" id="PTHR12558">
    <property type="entry name" value="CELL DIVISION CYCLE 16,23,27"/>
    <property type="match status" value="1"/>
</dbReference>
<reference evidence="3" key="1">
    <citation type="submission" date="2020-10" db="EMBL/GenBank/DDBJ databases">
        <authorList>
            <person name="Gilroy R."/>
        </authorList>
    </citation>
    <scope>NUCLEOTIDE SEQUENCE</scope>
    <source>
        <strain evidence="3">C6-149</strain>
    </source>
</reference>
<dbReference type="Pfam" id="PF13181">
    <property type="entry name" value="TPR_8"/>
    <property type="match status" value="1"/>
</dbReference>
<dbReference type="InterPro" id="IPR019734">
    <property type="entry name" value="TPR_rpt"/>
</dbReference>
<name>A0A9D9EAT6_9LACO</name>
<evidence type="ECO:0000256" key="1">
    <source>
        <dbReference type="PROSITE-ProRule" id="PRU00339"/>
    </source>
</evidence>
<dbReference type="SUPFAM" id="SSF48452">
    <property type="entry name" value="TPR-like"/>
    <property type="match status" value="1"/>
</dbReference>